<name>A0A5B8T117_LEULA</name>
<evidence type="ECO:0000313" key="4">
    <source>
        <dbReference type="Proteomes" id="UP000478636"/>
    </source>
</evidence>
<dbReference type="EMBL" id="WSZI01000013">
    <property type="protein sequence ID" value="MWN20935.1"/>
    <property type="molecule type" value="Genomic_DNA"/>
</dbReference>
<evidence type="ECO:0000313" key="2">
    <source>
        <dbReference type="EMBL" id="QEA43192.1"/>
    </source>
</evidence>
<proteinExistence type="predicted"/>
<dbReference type="GeneID" id="66530566"/>
<evidence type="ECO:0000313" key="1">
    <source>
        <dbReference type="EMBL" id="MWN20935.1"/>
    </source>
</evidence>
<reference evidence="1 4" key="2">
    <citation type="submission" date="2019-12" db="EMBL/GenBank/DDBJ databases">
        <title>Complete genome sequence of Leuconostoc lactis strain AVN1 provides insights into metabolic potential.</title>
        <authorList>
            <person name="Besrour N."/>
            <person name="Najjari A."/>
            <person name="Fhoula I."/>
            <person name="Jaballah S."/>
            <person name="Klibi N."/>
            <person name="Ouzari H.I."/>
        </authorList>
    </citation>
    <scope>NUCLEOTIDE SEQUENCE [LARGE SCALE GENOMIC DNA]</scope>
    <source>
        <strain evidence="1 4">AVN1</strain>
    </source>
</reference>
<dbReference type="AlphaFoldDB" id="A0A5B8T117"/>
<evidence type="ECO:0000313" key="3">
    <source>
        <dbReference type="Proteomes" id="UP000321298"/>
    </source>
</evidence>
<protein>
    <submittedName>
        <fullName evidence="1">Uncharacterized protein</fullName>
    </submittedName>
</protein>
<gene>
    <name evidence="2" type="ORF">FGL83_00065</name>
    <name evidence="1" type="ORF">GQS40_04510</name>
</gene>
<dbReference type="EMBL" id="CP042387">
    <property type="protein sequence ID" value="QEA43192.1"/>
    <property type="molecule type" value="Genomic_DNA"/>
</dbReference>
<reference evidence="2 3" key="1">
    <citation type="submission" date="2019-06" db="EMBL/GenBank/DDBJ databases">
        <title>Genome analyses of bacteria isolated from kimchi.</title>
        <authorList>
            <person name="Lee S."/>
            <person name="Ahn S."/>
            <person name="Roh S."/>
        </authorList>
    </citation>
    <scope>NUCLEOTIDE SEQUENCE [LARGE SCALE GENOMIC DNA]</scope>
    <source>
        <strain evidence="2 3">CBA3625</strain>
    </source>
</reference>
<keyword evidence="3" id="KW-1185">Reference proteome</keyword>
<dbReference type="RefSeq" id="WP_010004533.1">
    <property type="nucleotide sequence ID" value="NZ_BJMJ01000002.1"/>
</dbReference>
<organism evidence="1 4">
    <name type="scientific">Leuconostoc lactis</name>
    <dbReference type="NCBI Taxonomy" id="1246"/>
    <lineage>
        <taxon>Bacteria</taxon>
        <taxon>Bacillati</taxon>
        <taxon>Bacillota</taxon>
        <taxon>Bacilli</taxon>
        <taxon>Lactobacillales</taxon>
        <taxon>Lactobacillaceae</taxon>
        <taxon>Leuconostoc</taxon>
    </lineage>
</organism>
<sequence>MKLIDLTQLTHYMSPKSRLYWQDASAILPVAQVKFATSGPNLMIVTGQHPMTLSQLQTRLQDMSSETQLFAPDGQPIFGFHLQLEHPVPHIILK</sequence>
<accession>A0A5B8T117</accession>
<dbReference type="Proteomes" id="UP000321298">
    <property type="component" value="Chromosome"/>
</dbReference>
<dbReference type="Proteomes" id="UP000478636">
    <property type="component" value="Unassembled WGS sequence"/>
</dbReference>